<dbReference type="Gene3D" id="1.20.120.1750">
    <property type="match status" value="1"/>
</dbReference>
<keyword evidence="2" id="KW-0479">Metal-binding</keyword>
<name>A0A550CL40_9AGAR</name>
<dbReference type="InterPro" id="IPR013083">
    <property type="entry name" value="Znf_RING/FYVE/PHD"/>
</dbReference>
<feature type="compositionally biased region" description="Basic and acidic residues" evidence="8">
    <location>
        <begin position="1"/>
        <end position="30"/>
    </location>
</feature>
<dbReference type="PROSITE" id="PS51873">
    <property type="entry name" value="TRIAD"/>
    <property type="match status" value="1"/>
</dbReference>
<dbReference type="PROSITE" id="PS50089">
    <property type="entry name" value="ZF_RING_2"/>
    <property type="match status" value="1"/>
</dbReference>
<dbReference type="Pfam" id="PF13639">
    <property type="entry name" value="zf-RING_2"/>
    <property type="match status" value="1"/>
</dbReference>
<dbReference type="EMBL" id="VDMD01000005">
    <property type="protein sequence ID" value="TRM65530.1"/>
    <property type="molecule type" value="Genomic_DNA"/>
</dbReference>
<dbReference type="InterPro" id="IPR044066">
    <property type="entry name" value="TRIAD_supradom"/>
</dbReference>
<dbReference type="OrthoDB" id="1431934at2759"/>
<keyword evidence="5" id="KW-0833">Ubl conjugation pathway</keyword>
<evidence type="ECO:0000313" key="11">
    <source>
        <dbReference type="EMBL" id="TRM65530.1"/>
    </source>
</evidence>
<dbReference type="GO" id="GO:0004842">
    <property type="term" value="F:ubiquitin-protein transferase activity"/>
    <property type="evidence" value="ECO:0007669"/>
    <property type="project" value="InterPro"/>
</dbReference>
<proteinExistence type="predicted"/>
<evidence type="ECO:0000256" key="2">
    <source>
        <dbReference type="ARBA" id="ARBA00022723"/>
    </source>
</evidence>
<evidence type="ECO:0000259" key="9">
    <source>
        <dbReference type="PROSITE" id="PS50089"/>
    </source>
</evidence>
<sequence length="340" mass="38311">MNKRYEDELDALERKNRGMRQRLEVAERQSHVATSQLSGQGHRLSADVKGKRPERPSGSASRPSGSGDAPMVVDALSSDHLQALQAHNAFLEEDQRLRAEREALVKTAVGIFECPVCFDKHPETDVARVRMCGHVLCRECARGYILTKIQERTFPMTCPICPTDKASRESGVIEEDLIQQTNIPQKELEILEELQLAAYSVPIYCRRCQNTVFVDRGEYQESRIVTCPLPGCTYAWCRHCQQEIAAGPVQHSCDGSLELATLMKDRGWKACPGCKTNIQKTDGCNHMTCPSPGCNTHFCYACGESIVRSTRREELQRAISRHYRKCEFIRVNIPDRGMPP</sequence>
<evidence type="ECO:0008006" key="13">
    <source>
        <dbReference type="Google" id="ProtNLM"/>
    </source>
</evidence>
<dbReference type="InterPro" id="IPR017907">
    <property type="entry name" value="Znf_RING_CS"/>
</dbReference>
<accession>A0A550CL40</accession>
<feature type="region of interest" description="Disordered" evidence="8">
    <location>
        <begin position="1"/>
        <end position="72"/>
    </location>
</feature>
<dbReference type="SUPFAM" id="SSF57850">
    <property type="entry name" value="RING/U-box"/>
    <property type="match status" value="2"/>
</dbReference>
<feature type="compositionally biased region" description="Basic and acidic residues" evidence="8">
    <location>
        <begin position="44"/>
        <end position="55"/>
    </location>
</feature>
<evidence type="ECO:0000256" key="6">
    <source>
        <dbReference type="ARBA" id="ARBA00022833"/>
    </source>
</evidence>
<evidence type="ECO:0000256" key="7">
    <source>
        <dbReference type="PROSITE-ProRule" id="PRU00175"/>
    </source>
</evidence>
<dbReference type="PANTHER" id="PTHR11685">
    <property type="entry name" value="RBR FAMILY RING FINGER AND IBR DOMAIN-CONTAINING"/>
    <property type="match status" value="1"/>
</dbReference>
<evidence type="ECO:0000256" key="8">
    <source>
        <dbReference type="SAM" id="MobiDB-lite"/>
    </source>
</evidence>
<feature type="domain" description="RING-type" evidence="10">
    <location>
        <begin position="110"/>
        <end position="326"/>
    </location>
</feature>
<dbReference type="AlphaFoldDB" id="A0A550CL40"/>
<protein>
    <recommendedName>
        <fullName evidence="13">RING-type domain-containing protein</fullName>
    </recommendedName>
</protein>
<dbReference type="Proteomes" id="UP000320762">
    <property type="component" value="Unassembled WGS sequence"/>
</dbReference>
<feature type="domain" description="RING-type" evidence="9">
    <location>
        <begin position="114"/>
        <end position="161"/>
    </location>
</feature>
<evidence type="ECO:0000313" key="12">
    <source>
        <dbReference type="Proteomes" id="UP000320762"/>
    </source>
</evidence>
<dbReference type="Pfam" id="PF22191">
    <property type="entry name" value="IBR_1"/>
    <property type="match status" value="1"/>
</dbReference>
<evidence type="ECO:0000256" key="1">
    <source>
        <dbReference type="ARBA" id="ARBA00022679"/>
    </source>
</evidence>
<keyword evidence="4 7" id="KW-0863">Zinc-finger</keyword>
<keyword evidence="1" id="KW-0808">Transferase</keyword>
<dbReference type="GO" id="GO:0008270">
    <property type="term" value="F:zinc ion binding"/>
    <property type="evidence" value="ECO:0007669"/>
    <property type="project" value="UniProtKB-KW"/>
</dbReference>
<keyword evidence="12" id="KW-1185">Reference proteome</keyword>
<evidence type="ECO:0000256" key="5">
    <source>
        <dbReference type="ARBA" id="ARBA00022786"/>
    </source>
</evidence>
<evidence type="ECO:0000256" key="3">
    <source>
        <dbReference type="ARBA" id="ARBA00022737"/>
    </source>
</evidence>
<organism evidence="11 12">
    <name type="scientific">Schizophyllum amplum</name>
    <dbReference type="NCBI Taxonomy" id="97359"/>
    <lineage>
        <taxon>Eukaryota</taxon>
        <taxon>Fungi</taxon>
        <taxon>Dikarya</taxon>
        <taxon>Basidiomycota</taxon>
        <taxon>Agaricomycotina</taxon>
        <taxon>Agaricomycetes</taxon>
        <taxon>Agaricomycetidae</taxon>
        <taxon>Agaricales</taxon>
        <taxon>Schizophyllaceae</taxon>
        <taxon>Schizophyllum</taxon>
    </lineage>
</organism>
<dbReference type="STRING" id="97359.A0A550CL40"/>
<evidence type="ECO:0000256" key="4">
    <source>
        <dbReference type="ARBA" id="ARBA00022771"/>
    </source>
</evidence>
<dbReference type="InterPro" id="IPR001841">
    <property type="entry name" value="Znf_RING"/>
</dbReference>
<gene>
    <name evidence="11" type="ORF">BD626DRAFT_399521</name>
</gene>
<dbReference type="Gene3D" id="3.30.40.10">
    <property type="entry name" value="Zinc/RING finger domain, C3HC4 (zinc finger)"/>
    <property type="match status" value="1"/>
</dbReference>
<reference evidence="11 12" key="1">
    <citation type="journal article" date="2019" name="New Phytol.">
        <title>Comparative genomics reveals unique wood-decay strategies and fruiting body development in the Schizophyllaceae.</title>
        <authorList>
            <person name="Almasi E."/>
            <person name="Sahu N."/>
            <person name="Krizsan K."/>
            <person name="Balint B."/>
            <person name="Kovacs G.M."/>
            <person name="Kiss B."/>
            <person name="Cseklye J."/>
            <person name="Drula E."/>
            <person name="Henrissat B."/>
            <person name="Nagy I."/>
            <person name="Chovatia M."/>
            <person name="Adam C."/>
            <person name="LaButti K."/>
            <person name="Lipzen A."/>
            <person name="Riley R."/>
            <person name="Grigoriev I.V."/>
            <person name="Nagy L.G."/>
        </authorList>
    </citation>
    <scope>NUCLEOTIDE SEQUENCE [LARGE SCALE GENOMIC DNA]</scope>
    <source>
        <strain evidence="11 12">NL-1724</strain>
    </source>
</reference>
<feature type="compositionally biased region" description="Low complexity" evidence="8">
    <location>
        <begin position="56"/>
        <end position="67"/>
    </location>
</feature>
<dbReference type="SMART" id="SM00184">
    <property type="entry name" value="RING"/>
    <property type="match status" value="1"/>
</dbReference>
<dbReference type="PROSITE" id="PS00518">
    <property type="entry name" value="ZF_RING_1"/>
    <property type="match status" value="1"/>
</dbReference>
<keyword evidence="6" id="KW-0862">Zinc</keyword>
<dbReference type="GO" id="GO:0016567">
    <property type="term" value="P:protein ubiquitination"/>
    <property type="evidence" value="ECO:0007669"/>
    <property type="project" value="InterPro"/>
</dbReference>
<dbReference type="InterPro" id="IPR031127">
    <property type="entry name" value="E3_UB_ligase_RBR"/>
</dbReference>
<evidence type="ECO:0000259" key="10">
    <source>
        <dbReference type="PROSITE" id="PS51873"/>
    </source>
</evidence>
<comment type="caution">
    <text evidence="11">The sequence shown here is derived from an EMBL/GenBank/DDBJ whole genome shotgun (WGS) entry which is preliminary data.</text>
</comment>
<keyword evidence="3" id="KW-0677">Repeat</keyword>